<reference evidence="1 2" key="1">
    <citation type="journal article" date="2013" name="PLoS ONE">
        <title>The first genomic and proteomic characterization of a deep-sea sulfate reducer: insights into the piezophilic lifestyle of Desulfovibrio piezophilus.</title>
        <authorList>
            <person name="Pradel N."/>
            <person name="Ji B."/>
            <person name="Gimenez G."/>
            <person name="Talla E."/>
            <person name="Lenoble P."/>
            <person name="Garel M."/>
            <person name="Tamburini C."/>
            <person name="Fourquet P."/>
            <person name="Lebrun R."/>
            <person name="Bertin P."/>
            <person name="Denis Y."/>
            <person name="Pophillat M."/>
            <person name="Barbe V."/>
            <person name="Ollivier B."/>
            <person name="Dolla A."/>
        </authorList>
    </citation>
    <scope>NUCLEOTIDE SEQUENCE [LARGE SCALE GENOMIC DNA]</scope>
    <source>
        <strain evidence="2">DSM 10523 / SB164P1</strain>
    </source>
</reference>
<sequence length="59" mass="6919">MPDNYGFDTTDNTVTMTLPAVIPLLWEMSRDFSIRQIDFTIGYDRVANTRIMLYCRAMH</sequence>
<dbReference type="HOGENOM" id="CLU_2952925_0_0_7"/>
<name>M1WKG9_PSEP2</name>
<dbReference type="AlphaFoldDB" id="M1WKG9"/>
<dbReference type="Proteomes" id="UP000011724">
    <property type="component" value="Chromosome"/>
</dbReference>
<gene>
    <name evidence="1" type="ordered locus">BN4_12346</name>
</gene>
<keyword evidence="2" id="KW-1185">Reference proteome</keyword>
<dbReference type="EMBL" id="FO203427">
    <property type="protein sequence ID" value="CCH49581.1"/>
    <property type="molecule type" value="Genomic_DNA"/>
</dbReference>
<accession>M1WKG9</accession>
<evidence type="ECO:0000313" key="1">
    <source>
        <dbReference type="EMBL" id="CCH49581.1"/>
    </source>
</evidence>
<dbReference type="KEGG" id="dpi:BN4_12346"/>
<protein>
    <submittedName>
        <fullName evidence="1">Uncharacterized protein</fullName>
    </submittedName>
</protein>
<evidence type="ECO:0000313" key="2">
    <source>
        <dbReference type="Proteomes" id="UP000011724"/>
    </source>
</evidence>
<proteinExistence type="predicted"/>
<dbReference type="STRING" id="1322246.BN4_12346"/>
<organism evidence="1 2">
    <name type="scientific">Pseudodesulfovibrio piezophilus (strain DSM 21447 / JCM 15486 / C1TLV30)</name>
    <name type="common">Desulfovibrio piezophilus</name>
    <dbReference type="NCBI Taxonomy" id="1322246"/>
    <lineage>
        <taxon>Bacteria</taxon>
        <taxon>Pseudomonadati</taxon>
        <taxon>Thermodesulfobacteriota</taxon>
        <taxon>Desulfovibrionia</taxon>
        <taxon>Desulfovibrionales</taxon>
        <taxon>Desulfovibrionaceae</taxon>
    </lineage>
</organism>
<dbReference type="PATRIC" id="fig|879567.3.peg.2500"/>
<reference evidence="2" key="2">
    <citation type="journal article" date="2013" name="Stand. Genomic Sci.">
        <title>Complete genome sequence of Desulfocapsa sulfexigens, a marine deltaproteobacterium specialized in disproportionating inorganic sulfur compounds.</title>
        <authorList>
            <person name="Finster K.W."/>
            <person name="Kjeldsen K.U."/>
            <person name="Kube M."/>
            <person name="Reinhardt R."/>
            <person name="Mussmann M."/>
            <person name="Amann R."/>
            <person name="Schreiber L."/>
        </authorList>
    </citation>
    <scope>NUCLEOTIDE SEQUENCE [LARGE SCALE GENOMIC DNA]</scope>
    <source>
        <strain evidence="2">DSM 10523 / SB164P1</strain>
    </source>
</reference>